<keyword evidence="4" id="KW-0479">Metal-binding</keyword>
<keyword evidence="6" id="KW-0408">Iron</keyword>
<evidence type="ECO:0000256" key="5">
    <source>
        <dbReference type="ARBA" id="ARBA00023002"/>
    </source>
</evidence>
<dbReference type="GO" id="GO:0016705">
    <property type="term" value="F:oxidoreductase activity, acting on paired donors, with incorporation or reduction of molecular oxygen"/>
    <property type="evidence" value="ECO:0007669"/>
    <property type="project" value="InterPro"/>
</dbReference>
<evidence type="ECO:0008006" key="11">
    <source>
        <dbReference type="Google" id="ProtNLM"/>
    </source>
</evidence>
<feature type="transmembrane region" description="Helical" evidence="8">
    <location>
        <begin position="42"/>
        <end position="63"/>
    </location>
</feature>
<gene>
    <name evidence="9" type="ORF">D9619_009315</name>
</gene>
<keyword evidence="8" id="KW-0812">Transmembrane</keyword>
<evidence type="ECO:0000256" key="7">
    <source>
        <dbReference type="ARBA" id="ARBA00023033"/>
    </source>
</evidence>
<evidence type="ECO:0000256" key="6">
    <source>
        <dbReference type="ARBA" id="ARBA00023004"/>
    </source>
</evidence>
<keyword evidence="7" id="KW-0503">Monooxygenase</keyword>
<dbReference type="InterPro" id="IPR002401">
    <property type="entry name" value="Cyt_P450_E_grp-I"/>
</dbReference>
<dbReference type="InterPro" id="IPR047146">
    <property type="entry name" value="Cyt_P450_E_CYP52_fungi"/>
</dbReference>
<protein>
    <recommendedName>
        <fullName evidence="11">Cytochrome P450</fullName>
    </recommendedName>
</protein>
<name>A0A8H5BVN6_9AGAR</name>
<dbReference type="GO" id="GO:0005506">
    <property type="term" value="F:iron ion binding"/>
    <property type="evidence" value="ECO:0007669"/>
    <property type="project" value="InterPro"/>
</dbReference>
<comment type="caution">
    <text evidence="9">The sequence shown here is derived from an EMBL/GenBank/DDBJ whole genome shotgun (WGS) entry which is preliminary data.</text>
</comment>
<dbReference type="AlphaFoldDB" id="A0A8H5BVN6"/>
<keyword evidence="3" id="KW-0349">Heme</keyword>
<dbReference type="GO" id="GO:0004497">
    <property type="term" value="F:monooxygenase activity"/>
    <property type="evidence" value="ECO:0007669"/>
    <property type="project" value="UniProtKB-KW"/>
</dbReference>
<evidence type="ECO:0000313" key="10">
    <source>
        <dbReference type="Proteomes" id="UP000567179"/>
    </source>
</evidence>
<comment type="similarity">
    <text evidence="2">Belongs to the cytochrome P450 family.</text>
</comment>
<reference evidence="9 10" key="1">
    <citation type="journal article" date="2020" name="ISME J.">
        <title>Uncovering the hidden diversity of litter-decomposition mechanisms in mushroom-forming fungi.</title>
        <authorList>
            <person name="Floudas D."/>
            <person name="Bentzer J."/>
            <person name="Ahren D."/>
            <person name="Johansson T."/>
            <person name="Persson P."/>
            <person name="Tunlid A."/>
        </authorList>
    </citation>
    <scope>NUCLEOTIDE SEQUENCE [LARGE SCALE GENOMIC DNA]</scope>
    <source>
        <strain evidence="9 10">CBS 101986</strain>
    </source>
</reference>
<dbReference type="Pfam" id="PF00067">
    <property type="entry name" value="p450"/>
    <property type="match status" value="1"/>
</dbReference>
<dbReference type="PRINTS" id="PR00385">
    <property type="entry name" value="P450"/>
</dbReference>
<keyword evidence="8" id="KW-1133">Transmembrane helix</keyword>
<keyword evidence="5" id="KW-0560">Oxidoreductase</keyword>
<dbReference type="PRINTS" id="PR00463">
    <property type="entry name" value="EP450I"/>
</dbReference>
<dbReference type="InterPro" id="IPR001128">
    <property type="entry name" value="Cyt_P450"/>
</dbReference>
<evidence type="ECO:0000256" key="8">
    <source>
        <dbReference type="SAM" id="Phobius"/>
    </source>
</evidence>
<evidence type="ECO:0000256" key="4">
    <source>
        <dbReference type="ARBA" id="ARBA00022723"/>
    </source>
</evidence>
<organism evidence="9 10">
    <name type="scientific">Psilocybe cf. subviscida</name>
    <dbReference type="NCBI Taxonomy" id="2480587"/>
    <lineage>
        <taxon>Eukaryota</taxon>
        <taxon>Fungi</taxon>
        <taxon>Dikarya</taxon>
        <taxon>Basidiomycota</taxon>
        <taxon>Agaricomycotina</taxon>
        <taxon>Agaricomycetes</taxon>
        <taxon>Agaricomycetidae</taxon>
        <taxon>Agaricales</taxon>
        <taxon>Agaricineae</taxon>
        <taxon>Strophariaceae</taxon>
        <taxon>Psilocybe</taxon>
    </lineage>
</organism>
<dbReference type="InterPro" id="IPR036396">
    <property type="entry name" value="Cyt_P450_sf"/>
</dbReference>
<dbReference type="Gene3D" id="1.10.630.10">
    <property type="entry name" value="Cytochrome P450"/>
    <property type="match status" value="1"/>
</dbReference>
<evidence type="ECO:0000256" key="2">
    <source>
        <dbReference type="ARBA" id="ARBA00010617"/>
    </source>
</evidence>
<dbReference type="OrthoDB" id="1470350at2759"/>
<dbReference type="PANTHER" id="PTHR24287">
    <property type="entry name" value="P450, PUTATIVE (EUROFUNG)-RELATED"/>
    <property type="match status" value="1"/>
</dbReference>
<evidence type="ECO:0000256" key="3">
    <source>
        <dbReference type="ARBA" id="ARBA00022617"/>
    </source>
</evidence>
<dbReference type="EMBL" id="JAACJJ010000002">
    <property type="protein sequence ID" value="KAF5329227.1"/>
    <property type="molecule type" value="Genomic_DNA"/>
</dbReference>
<proteinExistence type="inferred from homology"/>
<accession>A0A8H5BVN6</accession>
<dbReference type="Proteomes" id="UP000567179">
    <property type="component" value="Unassembled WGS sequence"/>
</dbReference>
<dbReference type="GO" id="GO:0020037">
    <property type="term" value="F:heme binding"/>
    <property type="evidence" value="ECO:0007669"/>
    <property type="project" value="InterPro"/>
</dbReference>
<evidence type="ECO:0000313" key="9">
    <source>
        <dbReference type="EMBL" id="KAF5329227.1"/>
    </source>
</evidence>
<sequence>MTIPPGLVYLSGLFQYYTPSVLLCFGFKTFQQYDSALRGIPSWLLVLVTVVARPLFGFASLYWGDYVHARAARANGAIQPPAVQEATISLLNRMAETTKHGYPAEMMLGLSKIYGYAFLLDLRPLPGAFVTMEPDHIKAILATQFDSFPKGNLFIQQMNSLLGTGVFNSDGEMWKFHRSITRPFFVRERISDFEIYERNADYALAQAKERLADGISVDFQDLTARFTLDSAAEFLFGANVNSISAGLPFPSAMTSRNPKSFYDHPSTPFVNAFGRAQVLSLVRLGYGPAWPLWEFWGDQVKPLRRVVDEFVTPLMNDALEKRAVDMKAGIKPTEEESNVLAHLVRDTQDPQIIKDELFNLLVAGRDTTSSLLTFSFYVLTQHPDIEKRLRDEIFKFVGPTAVPDYCHMRDMKYMRAFLNEVLRMYPPVPSDSRCTNKAVVLPATSTGMKPIYLPADTTCIYSTMNMHRRTDLWGPDALTFDPDRFLDERLHKYLFAYHEATFFLVRLLQQYTGFKLDDSLNATPPTEWQTRDEYMQKEKIHPMAHLTMYVKDGLWVKMEELKSN</sequence>
<keyword evidence="8" id="KW-0472">Membrane</keyword>
<dbReference type="PANTHER" id="PTHR24287:SF1">
    <property type="entry name" value="P450, PUTATIVE (EUROFUNG)-RELATED"/>
    <property type="match status" value="1"/>
</dbReference>
<evidence type="ECO:0000256" key="1">
    <source>
        <dbReference type="ARBA" id="ARBA00001971"/>
    </source>
</evidence>
<keyword evidence="10" id="KW-1185">Reference proteome</keyword>
<dbReference type="SUPFAM" id="SSF48264">
    <property type="entry name" value="Cytochrome P450"/>
    <property type="match status" value="1"/>
</dbReference>
<feature type="transmembrane region" description="Helical" evidence="8">
    <location>
        <begin position="6"/>
        <end position="30"/>
    </location>
</feature>
<comment type="cofactor">
    <cofactor evidence="1">
        <name>heme</name>
        <dbReference type="ChEBI" id="CHEBI:30413"/>
    </cofactor>
</comment>